<dbReference type="PANTHER" id="PTHR43571:SF1">
    <property type="entry name" value="NADP-SPECIFIC GLUTAMATE DEHYDROGENASE 1-RELATED"/>
    <property type="match status" value="1"/>
</dbReference>
<dbReference type="Gene3D" id="3.40.50.10860">
    <property type="entry name" value="Leucine Dehydrogenase, chain A, domain 1"/>
    <property type="match status" value="1"/>
</dbReference>
<dbReference type="PANTHER" id="PTHR43571">
    <property type="entry name" value="NADP-SPECIFIC GLUTAMATE DEHYDROGENASE 1-RELATED"/>
    <property type="match status" value="1"/>
</dbReference>
<dbReference type="InterPro" id="IPR046346">
    <property type="entry name" value="Aminoacid_DH-like_N_sf"/>
</dbReference>
<dbReference type="InterPro" id="IPR057456">
    <property type="entry name" value="Znf_C17orf113"/>
</dbReference>
<gene>
    <name evidence="4" type="ORF">SASPL_111084</name>
</gene>
<evidence type="ECO:0000256" key="2">
    <source>
        <dbReference type="ARBA" id="ARBA00023002"/>
    </source>
</evidence>
<dbReference type="GO" id="GO:0005829">
    <property type="term" value="C:cytosol"/>
    <property type="evidence" value="ECO:0007669"/>
    <property type="project" value="TreeGrafter"/>
</dbReference>
<reference evidence="4" key="2">
    <citation type="submission" date="2020-08" db="EMBL/GenBank/DDBJ databases">
        <title>Plant Genome Project.</title>
        <authorList>
            <person name="Zhang R.-G."/>
        </authorList>
    </citation>
    <scope>NUCLEOTIDE SEQUENCE</scope>
    <source>
        <strain evidence="4">Huo1</strain>
        <tissue evidence="4">Leaf</tissue>
    </source>
</reference>
<accession>A0A8X8Y8U9</accession>
<evidence type="ECO:0000259" key="3">
    <source>
        <dbReference type="SMART" id="SM00839"/>
    </source>
</evidence>
<evidence type="ECO:0000313" key="4">
    <source>
        <dbReference type="EMBL" id="KAG6426849.1"/>
    </source>
</evidence>
<sequence length="689" mass="75962">MARVFFNTKGEERVQCSTCVNFGKGSNKSPYVSAEGSGTIRSKAFKEHCYSAFHINAVNDKENAHREQEKVLLEIEESLQRGVTEESMGCDIPQQIENYTQGGKGKNVVTEGDNADSKSDFGYFTAEEIKSLTTAATMQDNMLVISIDAAAGGTQEGVQQNQPIINFDAAAERVQETQSLPNFDTQYPRRKEASGVDYDMHTSFHNTDLEYGVAHPILQNVLKNNVHDTEFIQVLKGVVRSLEKMASSCLNFADVMKSLLEPECALTFRVSWIDGEGIRNVNRGYWVCFNRSLGPCRGGLRFHRKMNLSVAKLLSLEQTFRNALSGLTLGGCFAGSNFDPTGKTNSEVKSFCESFMNSIHFYLGVDKDLLSEDMGVGIREMGFLYGQYRRIKDGVGPTIHWFGSAFRIEAMAYGLLSLQLLEKLIDIGAVPVTISDSKGYLLDEDGFDLNKIALLKELKAGKLSLREYIKTYKDAFYVTDSKPWNAECDVAFPCALHSEICPADALALGRAGCTLLVEGSCMSCTPEAIEVLKKQHVLVAPSVAAGVGGIVMGQILLRKQVLKSTFKDYESKVQEALKVVYEGAERSATLYGYKKGVNSESDVGRAVLDLVGSRYAKYSVATIFAASVMNLPFGPSVQFNLADAHLFKVLRADDEAMFLPRALDKHCEKLLINDEHLAELSCSHVEHLA</sequence>
<dbReference type="GO" id="GO:0006537">
    <property type="term" value="P:glutamate biosynthetic process"/>
    <property type="evidence" value="ECO:0007669"/>
    <property type="project" value="TreeGrafter"/>
</dbReference>
<reference evidence="4" key="1">
    <citation type="submission" date="2018-01" db="EMBL/GenBank/DDBJ databases">
        <authorList>
            <person name="Mao J.F."/>
        </authorList>
    </citation>
    <scope>NUCLEOTIDE SEQUENCE</scope>
    <source>
        <strain evidence="4">Huo1</strain>
        <tissue evidence="4">Leaf</tissue>
    </source>
</reference>
<comment type="similarity">
    <text evidence="1">Belongs to the Glu/Leu/Phe/Val dehydrogenases family.</text>
</comment>
<dbReference type="InterPro" id="IPR050724">
    <property type="entry name" value="Glu_Leu_Phe_Val_DH"/>
</dbReference>
<name>A0A8X8Y8U9_SALSN</name>
<dbReference type="InterPro" id="IPR036291">
    <property type="entry name" value="NAD(P)-bd_dom_sf"/>
</dbReference>
<dbReference type="Proteomes" id="UP000298416">
    <property type="component" value="Unassembled WGS sequence"/>
</dbReference>
<dbReference type="Gene3D" id="1.10.285.10">
    <property type="entry name" value="Glutamate Dehydrogenase, chain A, domain 3"/>
    <property type="match status" value="1"/>
</dbReference>
<dbReference type="InterPro" id="IPR006096">
    <property type="entry name" value="Glu/Leu/Phe/Val/Trp_DH_C"/>
</dbReference>
<dbReference type="InterPro" id="IPR006097">
    <property type="entry name" value="Glu/Leu/Phe/Val/Trp_DH_dimer"/>
</dbReference>
<proteinExistence type="inferred from homology"/>
<dbReference type="SUPFAM" id="SSF51735">
    <property type="entry name" value="NAD(P)-binding Rossmann-fold domains"/>
    <property type="match status" value="1"/>
</dbReference>
<dbReference type="AlphaFoldDB" id="A0A8X8Y8U9"/>
<dbReference type="Pfam" id="PF00208">
    <property type="entry name" value="ELFV_dehydrog"/>
    <property type="match status" value="1"/>
</dbReference>
<dbReference type="Pfam" id="PF25431">
    <property type="entry name" value="zf-C17orf113"/>
    <property type="match status" value="1"/>
</dbReference>
<dbReference type="GO" id="GO:0004354">
    <property type="term" value="F:glutamate dehydrogenase (NADP+) activity"/>
    <property type="evidence" value="ECO:0007669"/>
    <property type="project" value="TreeGrafter"/>
</dbReference>
<keyword evidence="2" id="KW-0560">Oxidoreductase</keyword>
<feature type="domain" description="Glutamate/phenylalanine/leucine/valine/L-tryptophan dehydrogenase C-terminal" evidence="3">
    <location>
        <begin position="404"/>
        <end position="604"/>
    </location>
</feature>
<evidence type="ECO:0000256" key="1">
    <source>
        <dbReference type="ARBA" id="ARBA00006382"/>
    </source>
</evidence>
<organism evidence="4">
    <name type="scientific">Salvia splendens</name>
    <name type="common">Scarlet sage</name>
    <dbReference type="NCBI Taxonomy" id="180675"/>
    <lineage>
        <taxon>Eukaryota</taxon>
        <taxon>Viridiplantae</taxon>
        <taxon>Streptophyta</taxon>
        <taxon>Embryophyta</taxon>
        <taxon>Tracheophyta</taxon>
        <taxon>Spermatophyta</taxon>
        <taxon>Magnoliopsida</taxon>
        <taxon>eudicotyledons</taxon>
        <taxon>Gunneridae</taxon>
        <taxon>Pentapetalae</taxon>
        <taxon>asterids</taxon>
        <taxon>lamiids</taxon>
        <taxon>Lamiales</taxon>
        <taxon>Lamiaceae</taxon>
        <taxon>Nepetoideae</taxon>
        <taxon>Mentheae</taxon>
        <taxon>Salviinae</taxon>
        <taxon>Salvia</taxon>
        <taxon>Salvia subgen. Calosphace</taxon>
        <taxon>core Calosphace</taxon>
    </lineage>
</organism>
<dbReference type="Pfam" id="PF02812">
    <property type="entry name" value="ELFV_dehydrog_N"/>
    <property type="match status" value="1"/>
</dbReference>
<dbReference type="SMART" id="SM00839">
    <property type="entry name" value="ELFV_dehydrog"/>
    <property type="match status" value="1"/>
</dbReference>
<evidence type="ECO:0000313" key="5">
    <source>
        <dbReference type="Proteomes" id="UP000298416"/>
    </source>
</evidence>
<dbReference type="SUPFAM" id="SSF53223">
    <property type="entry name" value="Aminoacid dehydrogenase-like, N-terminal domain"/>
    <property type="match status" value="1"/>
</dbReference>
<protein>
    <recommendedName>
        <fullName evidence="3">Glutamate/phenylalanine/leucine/valine/L-tryptophan dehydrogenase C-terminal domain-containing protein</fullName>
    </recommendedName>
</protein>
<dbReference type="Gene3D" id="3.40.50.720">
    <property type="entry name" value="NAD(P)-binding Rossmann-like Domain"/>
    <property type="match status" value="1"/>
</dbReference>
<comment type="caution">
    <text evidence="4">The sequence shown here is derived from an EMBL/GenBank/DDBJ whole genome shotgun (WGS) entry which is preliminary data.</text>
</comment>
<dbReference type="EMBL" id="PNBA02000004">
    <property type="protein sequence ID" value="KAG6426849.1"/>
    <property type="molecule type" value="Genomic_DNA"/>
</dbReference>
<keyword evidence="5" id="KW-1185">Reference proteome</keyword>